<dbReference type="RefSeq" id="WP_181043439.1">
    <property type="nucleotide sequence ID" value="NZ_CP154825.1"/>
</dbReference>
<organism evidence="1 2">
    <name type="scientific">Actinokineospora auranticolor</name>
    <dbReference type="NCBI Taxonomy" id="155976"/>
    <lineage>
        <taxon>Bacteria</taxon>
        <taxon>Bacillati</taxon>
        <taxon>Actinomycetota</taxon>
        <taxon>Actinomycetes</taxon>
        <taxon>Pseudonocardiales</taxon>
        <taxon>Pseudonocardiaceae</taxon>
        <taxon>Actinokineospora</taxon>
    </lineage>
</organism>
<reference evidence="1 2" key="1">
    <citation type="submission" date="2018-02" db="EMBL/GenBank/DDBJ databases">
        <title>Genomic Encyclopedia of Archaeal and Bacterial Type Strains, Phase II (KMG-II): from individual species to whole genera.</title>
        <authorList>
            <person name="Goeker M."/>
        </authorList>
    </citation>
    <scope>NUCLEOTIDE SEQUENCE [LARGE SCALE GENOMIC DNA]</scope>
    <source>
        <strain evidence="1 2">YU 961-1</strain>
    </source>
</reference>
<dbReference type="Proteomes" id="UP000239203">
    <property type="component" value="Unassembled WGS sequence"/>
</dbReference>
<evidence type="ECO:0000313" key="1">
    <source>
        <dbReference type="EMBL" id="PPK68359.1"/>
    </source>
</evidence>
<dbReference type="InterPro" id="IPR036736">
    <property type="entry name" value="ACP-like_sf"/>
</dbReference>
<dbReference type="AlphaFoldDB" id="A0A2S6GT41"/>
<dbReference type="EMBL" id="PTIX01000005">
    <property type="protein sequence ID" value="PPK68359.1"/>
    <property type="molecule type" value="Genomic_DNA"/>
</dbReference>
<accession>A0A2S6GT41</accession>
<dbReference type="SUPFAM" id="SSF47336">
    <property type="entry name" value="ACP-like"/>
    <property type="match status" value="1"/>
</dbReference>
<keyword evidence="2" id="KW-1185">Reference proteome</keyword>
<dbReference type="Gene3D" id="1.10.1200.10">
    <property type="entry name" value="ACP-like"/>
    <property type="match status" value="1"/>
</dbReference>
<gene>
    <name evidence="1" type="ORF">CLV40_10582</name>
</gene>
<protein>
    <recommendedName>
        <fullName evidence="3">Acyl carrier protein</fullName>
    </recommendedName>
</protein>
<proteinExistence type="predicted"/>
<sequence length="90" mass="9272">MAPSTPDLPSPDRDAVIALLAGFGDRDRAEVGETLDSLELTWLVAQVEQRYGVELDLTDEVFAGMGTVTGAVDTLAGALDSARGTAAGHG</sequence>
<name>A0A2S6GT41_9PSEU</name>
<evidence type="ECO:0000313" key="2">
    <source>
        <dbReference type="Proteomes" id="UP000239203"/>
    </source>
</evidence>
<evidence type="ECO:0008006" key="3">
    <source>
        <dbReference type="Google" id="ProtNLM"/>
    </source>
</evidence>
<comment type="caution">
    <text evidence="1">The sequence shown here is derived from an EMBL/GenBank/DDBJ whole genome shotgun (WGS) entry which is preliminary data.</text>
</comment>